<dbReference type="PANTHER" id="PTHR22803">
    <property type="entry name" value="MANNOSE, PHOSPHOLIPASE, LECTIN RECEPTOR RELATED"/>
    <property type="match status" value="1"/>
</dbReference>
<dbReference type="SUPFAM" id="SSF56436">
    <property type="entry name" value="C-type lectin-like"/>
    <property type="match status" value="1"/>
</dbReference>
<keyword evidence="2" id="KW-0812">Transmembrane</keyword>
<dbReference type="SMART" id="SM00034">
    <property type="entry name" value="CLECT"/>
    <property type="match status" value="1"/>
</dbReference>
<name>A0A8C5CKF6_GADMO</name>
<feature type="region of interest" description="Disordered" evidence="1">
    <location>
        <begin position="16"/>
        <end position="53"/>
    </location>
</feature>
<dbReference type="Pfam" id="PF00059">
    <property type="entry name" value="Lectin_C"/>
    <property type="match status" value="1"/>
</dbReference>
<keyword evidence="5" id="KW-1185">Reference proteome</keyword>
<dbReference type="InterPro" id="IPR016186">
    <property type="entry name" value="C-type_lectin-like/link_sf"/>
</dbReference>
<evidence type="ECO:0000313" key="5">
    <source>
        <dbReference type="Proteomes" id="UP000694546"/>
    </source>
</evidence>
<evidence type="ECO:0000256" key="2">
    <source>
        <dbReference type="SAM" id="Phobius"/>
    </source>
</evidence>
<reference evidence="4" key="1">
    <citation type="submission" date="2025-08" db="UniProtKB">
        <authorList>
            <consortium name="Ensembl"/>
        </authorList>
    </citation>
    <scope>IDENTIFICATION</scope>
</reference>
<accession>A0A8C5CKF6</accession>
<evidence type="ECO:0000259" key="3">
    <source>
        <dbReference type="PROSITE" id="PS50041"/>
    </source>
</evidence>
<dbReference type="PROSITE" id="PS50041">
    <property type="entry name" value="C_TYPE_LECTIN_2"/>
    <property type="match status" value="1"/>
</dbReference>
<protein>
    <recommendedName>
        <fullName evidence="3">C-type lectin domain-containing protein</fullName>
    </recommendedName>
</protein>
<feature type="transmembrane region" description="Helical" evidence="2">
    <location>
        <begin position="60"/>
        <end position="81"/>
    </location>
</feature>
<dbReference type="OMA" id="YHISINE"/>
<keyword evidence="2" id="KW-1133">Transmembrane helix</keyword>
<evidence type="ECO:0000256" key="1">
    <source>
        <dbReference type="SAM" id="MobiDB-lite"/>
    </source>
</evidence>
<reference evidence="4" key="2">
    <citation type="submission" date="2025-09" db="UniProtKB">
        <authorList>
            <consortium name="Ensembl"/>
        </authorList>
    </citation>
    <scope>IDENTIFICATION</scope>
</reference>
<organism evidence="4 5">
    <name type="scientific">Gadus morhua</name>
    <name type="common">Atlantic cod</name>
    <dbReference type="NCBI Taxonomy" id="8049"/>
    <lineage>
        <taxon>Eukaryota</taxon>
        <taxon>Metazoa</taxon>
        <taxon>Chordata</taxon>
        <taxon>Craniata</taxon>
        <taxon>Vertebrata</taxon>
        <taxon>Euteleostomi</taxon>
        <taxon>Actinopterygii</taxon>
        <taxon>Neopterygii</taxon>
        <taxon>Teleostei</taxon>
        <taxon>Neoteleostei</taxon>
        <taxon>Acanthomorphata</taxon>
        <taxon>Zeiogadaria</taxon>
        <taxon>Gadariae</taxon>
        <taxon>Gadiformes</taxon>
        <taxon>Gadoidei</taxon>
        <taxon>Gadidae</taxon>
        <taxon>Gadus</taxon>
    </lineage>
</organism>
<dbReference type="GeneTree" id="ENSGT01030000239509"/>
<dbReference type="InterPro" id="IPR001304">
    <property type="entry name" value="C-type_lectin-like"/>
</dbReference>
<sequence>MARNTQGEREERIVEIYATSESLRDQHQDYVGTEESSNTLGTESSQQPDPVSPPRCPIRALVVLLGLLSVALLAGLLWLAVQHKAVTEKTVSMDRDLDQHHQRLENVTEQHKTVCMDRDVEQLLQRLKNRDSLLCKQDCQGGWDKFGCKCYRVTREWGSWNNSRESCVTHRADLVVVDSKEEMDFISRYEDKIWLGATDEASEGLWRWVDGTVLSVDNPSWRRGKPDGGKEKNCLRRVWKETNYKWADESCETKYYRYFISEDYPGHCRNCT</sequence>
<dbReference type="Gene3D" id="3.10.100.10">
    <property type="entry name" value="Mannose-Binding Protein A, subunit A"/>
    <property type="match status" value="1"/>
</dbReference>
<evidence type="ECO:0000313" key="4">
    <source>
        <dbReference type="Ensembl" id="ENSGMOP00000062021.1"/>
    </source>
</evidence>
<feature type="domain" description="C-type lectin" evidence="3">
    <location>
        <begin position="146"/>
        <end position="255"/>
    </location>
</feature>
<proteinExistence type="predicted"/>
<dbReference type="AlphaFoldDB" id="A0A8C5CKF6"/>
<dbReference type="InterPro" id="IPR050111">
    <property type="entry name" value="C-type_lectin/snaclec_domain"/>
</dbReference>
<keyword evidence="2" id="KW-0472">Membrane</keyword>
<dbReference type="Proteomes" id="UP000694546">
    <property type="component" value="Chromosome 19"/>
</dbReference>
<feature type="compositionally biased region" description="Polar residues" evidence="1">
    <location>
        <begin position="34"/>
        <end position="49"/>
    </location>
</feature>
<dbReference type="Ensembl" id="ENSGMOT00000073050.1">
    <property type="protein sequence ID" value="ENSGMOP00000062021.1"/>
    <property type="gene ID" value="ENSGMOG00000029095.1"/>
</dbReference>
<dbReference type="InterPro" id="IPR016187">
    <property type="entry name" value="CTDL_fold"/>
</dbReference>